<gene>
    <name evidence="1" type="ORF">HTEP1355_LOCUS1472</name>
</gene>
<evidence type="ECO:0000313" key="1">
    <source>
        <dbReference type="EMBL" id="CAD8779186.1"/>
    </source>
</evidence>
<sequence>MIHVIPEGGFLRRMATEEAAHAEKIVGELRSDIIKFYQHSKGSIEAIGLLFSEMAKQPLPPQVICQILGLDVETVKAAFEAGKPPVATQDQLIDAVQKSVDLEDTVEMYKPIFTRHIKRFQNAEEVMRELGPQMTEFHKKVGGNVDSIAAFFLDLAPEASRAQGMPPGMINALLRIDPSAKTCQAEDFLGCFERNLDLSDTVAVIKPVLDRHSQ</sequence>
<dbReference type="EMBL" id="HBFN01002336">
    <property type="protein sequence ID" value="CAD8779186.1"/>
    <property type="molecule type" value="Transcribed_RNA"/>
</dbReference>
<accession>A0A7S0YJC5</accession>
<dbReference type="AlphaFoldDB" id="A0A7S0YJC5"/>
<reference evidence="1" key="1">
    <citation type="submission" date="2021-01" db="EMBL/GenBank/DDBJ databases">
        <authorList>
            <person name="Corre E."/>
            <person name="Pelletier E."/>
            <person name="Niang G."/>
            <person name="Scheremetjew M."/>
            <person name="Finn R."/>
            <person name="Kale V."/>
            <person name="Holt S."/>
            <person name="Cochrane G."/>
            <person name="Meng A."/>
            <person name="Brown T."/>
            <person name="Cohen L."/>
        </authorList>
    </citation>
    <scope>NUCLEOTIDE SEQUENCE</scope>
    <source>
        <strain evidence="1">CCMP443</strain>
    </source>
</reference>
<name>A0A7S0YJC5_9CRYP</name>
<organism evidence="1">
    <name type="scientific">Hemiselmis tepida</name>
    <dbReference type="NCBI Taxonomy" id="464990"/>
    <lineage>
        <taxon>Eukaryota</taxon>
        <taxon>Cryptophyceae</taxon>
        <taxon>Cryptomonadales</taxon>
        <taxon>Hemiselmidaceae</taxon>
        <taxon>Hemiselmis</taxon>
    </lineage>
</organism>
<proteinExistence type="predicted"/>
<protein>
    <submittedName>
        <fullName evidence="1">Uncharacterized protein</fullName>
    </submittedName>
</protein>